<evidence type="ECO:0000256" key="3">
    <source>
        <dbReference type="ARBA" id="ARBA00023274"/>
    </source>
</evidence>
<evidence type="ECO:0000313" key="6">
    <source>
        <dbReference type="EMBL" id="MFC3040939.1"/>
    </source>
</evidence>
<dbReference type="Gene3D" id="2.20.28.120">
    <property type="entry name" value="Ribosomal protein L33"/>
    <property type="match status" value="1"/>
</dbReference>
<evidence type="ECO:0000256" key="5">
    <source>
        <dbReference type="HAMAP-Rule" id="MF_00294"/>
    </source>
</evidence>
<gene>
    <name evidence="5 6" type="primary">rpmG</name>
    <name evidence="6" type="ORF">ACFOGI_11825</name>
</gene>
<protein>
    <recommendedName>
        <fullName evidence="4 5">Large ribosomal subunit protein bL33</fullName>
    </recommendedName>
</protein>
<dbReference type="NCBIfam" id="NF001764">
    <property type="entry name" value="PRK00504.1"/>
    <property type="match status" value="1"/>
</dbReference>
<keyword evidence="3 5" id="KW-0687">Ribonucleoprotein</keyword>
<dbReference type="NCBIfam" id="TIGR01023">
    <property type="entry name" value="rpmG_bact"/>
    <property type="match status" value="1"/>
</dbReference>
<dbReference type="Pfam" id="PF00471">
    <property type="entry name" value="Ribosomal_L33"/>
    <property type="match status" value="1"/>
</dbReference>
<dbReference type="Proteomes" id="UP001595279">
    <property type="component" value="Unassembled WGS sequence"/>
</dbReference>
<comment type="similarity">
    <text evidence="1 5">Belongs to the bacterial ribosomal protein bL33 family.</text>
</comment>
<dbReference type="InterPro" id="IPR001705">
    <property type="entry name" value="Ribosomal_bL33"/>
</dbReference>
<dbReference type="GO" id="GO:0005840">
    <property type="term" value="C:ribosome"/>
    <property type="evidence" value="ECO:0007669"/>
    <property type="project" value="UniProtKB-KW"/>
</dbReference>
<comment type="caution">
    <text evidence="6">The sequence shown here is derived from an EMBL/GenBank/DDBJ whole genome shotgun (WGS) entry which is preliminary data.</text>
</comment>
<dbReference type="NCBIfam" id="NF001860">
    <property type="entry name" value="PRK00595.1"/>
    <property type="match status" value="1"/>
</dbReference>
<dbReference type="PANTHER" id="PTHR43168:SF5">
    <property type="entry name" value="LARGE RIBOSOMAL SUBUNIT PROTEIN BL33B"/>
    <property type="match status" value="1"/>
</dbReference>
<organism evidence="6 7">
    <name type="scientific">Virgibacillus xinjiangensis</name>
    <dbReference type="NCBI Taxonomy" id="393090"/>
    <lineage>
        <taxon>Bacteria</taxon>
        <taxon>Bacillati</taxon>
        <taxon>Bacillota</taxon>
        <taxon>Bacilli</taxon>
        <taxon>Bacillales</taxon>
        <taxon>Bacillaceae</taxon>
        <taxon>Virgibacillus</taxon>
    </lineage>
</organism>
<proteinExistence type="inferred from homology"/>
<dbReference type="RefSeq" id="WP_390272734.1">
    <property type="nucleotide sequence ID" value="NZ_JBHRSA010000044.1"/>
</dbReference>
<evidence type="ECO:0000256" key="1">
    <source>
        <dbReference type="ARBA" id="ARBA00007596"/>
    </source>
</evidence>
<sequence length="49" mass="5546">MSKKIVLACANCSNRNYSTNKNVSAQGTRLEVKKYCKICGKHTMHQETK</sequence>
<name>A0ABV7CWU9_9BACI</name>
<evidence type="ECO:0000313" key="7">
    <source>
        <dbReference type="Proteomes" id="UP001595279"/>
    </source>
</evidence>
<evidence type="ECO:0000256" key="2">
    <source>
        <dbReference type="ARBA" id="ARBA00022980"/>
    </source>
</evidence>
<keyword evidence="2 5" id="KW-0689">Ribosomal protein</keyword>
<keyword evidence="7" id="KW-1185">Reference proteome</keyword>
<dbReference type="InterPro" id="IPR038584">
    <property type="entry name" value="Ribosomal_bL33_sf"/>
</dbReference>
<dbReference type="InterPro" id="IPR011332">
    <property type="entry name" value="Ribosomal_zn-bd"/>
</dbReference>
<dbReference type="PANTHER" id="PTHR43168">
    <property type="entry name" value="50S RIBOSOMAL PROTEIN L33, CHLOROPLASTIC"/>
    <property type="match status" value="1"/>
</dbReference>
<evidence type="ECO:0000256" key="4">
    <source>
        <dbReference type="ARBA" id="ARBA00035176"/>
    </source>
</evidence>
<dbReference type="HAMAP" id="MF_00294">
    <property type="entry name" value="Ribosomal_bL33"/>
    <property type="match status" value="1"/>
</dbReference>
<dbReference type="EMBL" id="JBHRSA010000044">
    <property type="protein sequence ID" value="MFC3040939.1"/>
    <property type="molecule type" value="Genomic_DNA"/>
</dbReference>
<reference evidence="7" key="1">
    <citation type="journal article" date="2019" name="Int. J. Syst. Evol. Microbiol.">
        <title>The Global Catalogue of Microorganisms (GCM) 10K type strain sequencing project: providing services to taxonomists for standard genome sequencing and annotation.</title>
        <authorList>
            <consortium name="The Broad Institute Genomics Platform"/>
            <consortium name="The Broad Institute Genome Sequencing Center for Infectious Disease"/>
            <person name="Wu L."/>
            <person name="Ma J."/>
        </authorList>
    </citation>
    <scope>NUCLEOTIDE SEQUENCE [LARGE SCALE GENOMIC DNA]</scope>
    <source>
        <strain evidence="7">KCTC 13128</strain>
    </source>
</reference>
<accession>A0ABV7CWU9</accession>
<dbReference type="SUPFAM" id="SSF57829">
    <property type="entry name" value="Zn-binding ribosomal proteins"/>
    <property type="match status" value="1"/>
</dbReference>